<protein>
    <recommendedName>
        <fullName evidence="3">Outer membrane protein beta-barrel domain-containing protein</fullName>
    </recommendedName>
</protein>
<keyword evidence="2" id="KW-1185">Reference proteome</keyword>
<name>A0A848GIC0_9BACT</name>
<evidence type="ECO:0000313" key="2">
    <source>
        <dbReference type="Proteomes" id="UP000583266"/>
    </source>
</evidence>
<dbReference type="AlphaFoldDB" id="A0A848GIC0"/>
<comment type="caution">
    <text evidence="1">The sequence shown here is derived from an EMBL/GenBank/DDBJ whole genome shotgun (WGS) entry which is preliminary data.</text>
</comment>
<dbReference type="RefSeq" id="WP_169224232.1">
    <property type="nucleotide sequence ID" value="NZ_JABBGC010000001.1"/>
</dbReference>
<proteinExistence type="predicted"/>
<evidence type="ECO:0000313" key="1">
    <source>
        <dbReference type="EMBL" id="NML37159.1"/>
    </source>
</evidence>
<dbReference type="EMBL" id="JABBGC010000001">
    <property type="protein sequence ID" value="NML37159.1"/>
    <property type="molecule type" value="Genomic_DNA"/>
</dbReference>
<gene>
    <name evidence="1" type="ORF">HHL17_08100</name>
</gene>
<accession>A0A848GIC0</accession>
<organism evidence="1 2">
    <name type="scientific">Chitinophaga fulva</name>
    <dbReference type="NCBI Taxonomy" id="2728842"/>
    <lineage>
        <taxon>Bacteria</taxon>
        <taxon>Pseudomonadati</taxon>
        <taxon>Bacteroidota</taxon>
        <taxon>Chitinophagia</taxon>
        <taxon>Chitinophagales</taxon>
        <taxon>Chitinophagaceae</taxon>
        <taxon>Chitinophaga</taxon>
    </lineage>
</organism>
<sequence length="201" mass="21722">MFKLYTWLYTVCLLFTVLPANGQSRYFAHSVGAGLYTGNNHFAGGIVYSPRFNFGVLSSRSAFAIGTQLALGSSLHASYNRYSGGNSTSFFMADVPILLTYNYGNFATSGAHTRLGIFTGAGYGFHNGSRTIDDADEEEGASDQVHVSGPVFTTGCRFMIGHTSLGVHFSYLFNSNHYNPDIYGIGSAGLSYNIHSARRGL</sequence>
<evidence type="ECO:0008006" key="3">
    <source>
        <dbReference type="Google" id="ProtNLM"/>
    </source>
</evidence>
<dbReference type="Proteomes" id="UP000583266">
    <property type="component" value="Unassembled WGS sequence"/>
</dbReference>
<reference evidence="1 2" key="1">
    <citation type="submission" date="2020-04" db="EMBL/GenBank/DDBJ databases">
        <title>Chitinophaga sp. G-6-1-13 sp. nov., isolated from soil.</title>
        <authorList>
            <person name="Dahal R.H."/>
            <person name="Chaudhary D.K."/>
        </authorList>
    </citation>
    <scope>NUCLEOTIDE SEQUENCE [LARGE SCALE GENOMIC DNA]</scope>
    <source>
        <strain evidence="1 2">G-6-1-13</strain>
    </source>
</reference>